<accession>G5ED71</accession>
<dbReference type="eggNOG" id="ENOG502TKIS">
    <property type="taxonomic scope" value="Eukaryota"/>
</dbReference>
<dbReference type="GO" id="GO:0007286">
    <property type="term" value="P:spermatid development"/>
    <property type="evidence" value="ECO:0000315"/>
    <property type="project" value="WormBase"/>
</dbReference>
<feature type="transmembrane region" description="Helical" evidence="1">
    <location>
        <begin position="31"/>
        <end position="55"/>
    </location>
</feature>
<dbReference type="KEGG" id="cel:CELE_F25H8.7"/>
<name>G5ED71_CAEEL</name>
<sequence>MTNSHTHNGNRIWFICSWENGPICYGMALDLIGGISLIAFSVLLVGVIFFGWFGIFPKVIRRKLHD</sequence>
<dbReference type="EMBL" id="AF060486">
    <property type="protein sequence ID" value="AAC15230.1"/>
    <property type="molecule type" value="Genomic_DNA"/>
</dbReference>
<dbReference type="CTD" id="177849"/>
<keyword evidence="1" id="KW-0472">Membrane</keyword>
<reference evidence="3" key="3">
    <citation type="submission" date="2003-03" db="EMBL/GenBank/DDBJ databases">
        <authorList>
            <person name="Sulson J.E."/>
            <person name="Waterston R."/>
        </authorList>
    </citation>
    <scope>NUCLEOTIDE SEQUENCE</scope>
    <source>
        <strain evidence="3">Bristol N2</strain>
    </source>
</reference>
<protein>
    <submittedName>
        <fullName evidence="2">Spermiogenesis protein SPE-29</fullName>
    </submittedName>
</protein>
<dbReference type="FunCoup" id="G5ED71">
    <property type="interactions" value="237"/>
</dbReference>
<reference evidence="2" key="2">
    <citation type="submission" date="1998-04" db="EMBL/GenBank/DDBJ databases">
        <title>Caenorhabditis elegans spermiogenesis gene spe-29.</title>
        <authorList>
            <person name="Nance J.F."/>
            <person name="Davis E.B."/>
            <person name="Ward S."/>
        </authorList>
    </citation>
    <scope>NUCLEOTIDE SEQUENCE</scope>
    <source>
        <strain evidence="2">N2</strain>
    </source>
</reference>
<keyword evidence="1" id="KW-0812">Transmembrane</keyword>
<dbReference type="AGR" id="WB:WBGene00004974"/>
<dbReference type="PaxDb" id="6239-F25H8.7"/>
<dbReference type="PIR" id="T43057">
    <property type="entry name" value="T43057"/>
</dbReference>
<keyword evidence="4" id="KW-1185">Reference proteome</keyword>
<dbReference type="AlphaFoldDB" id="G5ED71"/>
<dbReference type="Bgee" id="WBGene00004974">
    <property type="expression patterns" value="Expressed in pharyngeal muscle cell (C elegans) and 2 other cell types or tissues"/>
</dbReference>
<proteinExistence type="predicted"/>
<dbReference type="OrthoDB" id="5860309at2759"/>
<dbReference type="WormBase" id="F25H8.7">
    <property type="protein sequence ID" value="CE26700"/>
    <property type="gene ID" value="WBGene00004974"/>
    <property type="gene designation" value="spe-29"/>
</dbReference>
<reference evidence="3" key="4">
    <citation type="submission" date="2024-10" db="EMBL/GenBank/DDBJ databases">
        <authorList>
            <consortium name="WormBase Consortium"/>
            <person name="WormBase"/>
        </authorList>
    </citation>
    <scope>NUCLEOTIDE SEQUENCE</scope>
    <source>
        <strain evidence="3">Bristol N2</strain>
    </source>
</reference>
<gene>
    <name evidence="3 5" type="primary">spe-29</name>
    <name evidence="3" type="ORF">CELE_F25H8.7</name>
    <name evidence="5" type="ORF">F25H8.7</name>
</gene>
<dbReference type="HOGENOM" id="CLU_2833652_0_0_1"/>
<evidence type="ECO:0000313" key="4">
    <source>
        <dbReference type="Proteomes" id="UP000001940"/>
    </source>
</evidence>
<evidence type="ECO:0000313" key="2">
    <source>
        <dbReference type="EMBL" id="AAC15230.1"/>
    </source>
</evidence>
<evidence type="ECO:0000313" key="3">
    <source>
        <dbReference type="EMBL" id="CAC35823.1"/>
    </source>
</evidence>
<keyword evidence="1" id="KW-1133">Transmembrane helix</keyword>
<dbReference type="EMBL" id="BX284604">
    <property type="protein sequence ID" value="CAC35823.1"/>
    <property type="molecule type" value="Genomic_DNA"/>
</dbReference>
<dbReference type="RefSeq" id="NP_501791.1">
    <property type="nucleotide sequence ID" value="NM_069390.5"/>
</dbReference>
<dbReference type="STRING" id="6239.F25H8.7.1"/>
<organism evidence="2">
    <name type="scientific">Caenorhabditis elegans</name>
    <dbReference type="NCBI Taxonomy" id="6239"/>
    <lineage>
        <taxon>Eukaryota</taxon>
        <taxon>Metazoa</taxon>
        <taxon>Ecdysozoa</taxon>
        <taxon>Nematoda</taxon>
        <taxon>Chromadorea</taxon>
        <taxon>Rhabditida</taxon>
        <taxon>Rhabditina</taxon>
        <taxon>Rhabditomorpha</taxon>
        <taxon>Rhabditoidea</taxon>
        <taxon>Rhabditidae</taxon>
        <taxon>Peloderinae</taxon>
        <taxon>Caenorhabditis</taxon>
    </lineage>
</organism>
<evidence type="ECO:0000256" key="1">
    <source>
        <dbReference type="SAM" id="Phobius"/>
    </source>
</evidence>
<dbReference type="Proteomes" id="UP000001940">
    <property type="component" value="Chromosome IV"/>
</dbReference>
<dbReference type="OMA" id="NSHTHNG"/>
<evidence type="ECO:0000313" key="5">
    <source>
        <dbReference type="WormBase" id="F25H8.7"/>
    </source>
</evidence>
<dbReference type="SMR" id="G5ED71"/>
<dbReference type="GeneID" id="177849"/>
<reference evidence="3 4" key="1">
    <citation type="journal article" date="1998" name="Science">
        <title>Genome sequence of the nematode C. elegans: a platform for investigating biology.</title>
        <authorList>
            <consortium name="The C. elegans sequencing consortium"/>
            <person name="Sulson J.E."/>
            <person name="Waterston R."/>
        </authorList>
    </citation>
    <scope>NUCLEOTIDE SEQUENCE [LARGE SCALE GENOMIC DNA]</scope>
    <source>
        <strain evidence="3 4">Bristol N2</strain>
    </source>
</reference>